<dbReference type="Proteomes" id="UP000184526">
    <property type="component" value="Unassembled WGS sequence"/>
</dbReference>
<gene>
    <name evidence="2" type="ORF">SAMN02745196_02284</name>
</gene>
<organism evidence="2 3">
    <name type="scientific">Clostridium collagenovorans DSM 3089</name>
    <dbReference type="NCBI Taxonomy" id="1121306"/>
    <lineage>
        <taxon>Bacteria</taxon>
        <taxon>Bacillati</taxon>
        <taxon>Bacillota</taxon>
        <taxon>Clostridia</taxon>
        <taxon>Eubacteriales</taxon>
        <taxon>Clostridiaceae</taxon>
        <taxon>Clostridium</taxon>
    </lineage>
</organism>
<evidence type="ECO:0000256" key="1">
    <source>
        <dbReference type="SAM" id="SignalP"/>
    </source>
</evidence>
<feature type="signal peptide" evidence="1">
    <location>
        <begin position="1"/>
        <end position="27"/>
    </location>
</feature>
<name>A0A1M5XJC2_9CLOT</name>
<evidence type="ECO:0000313" key="3">
    <source>
        <dbReference type="Proteomes" id="UP000184526"/>
    </source>
</evidence>
<reference evidence="2 3" key="1">
    <citation type="submission" date="2016-11" db="EMBL/GenBank/DDBJ databases">
        <authorList>
            <person name="Jaros S."/>
            <person name="Januszkiewicz K."/>
            <person name="Wedrychowicz H."/>
        </authorList>
    </citation>
    <scope>NUCLEOTIDE SEQUENCE [LARGE SCALE GENOMIC DNA]</scope>
    <source>
        <strain evidence="2 3">DSM 3089</strain>
    </source>
</reference>
<evidence type="ECO:0000313" key="2">
    <source>
        <dbReference type="EMBL" id="SHH99648.1"/>
    </source>
</evidence>
<feature type="chain" id="PRO_5038514434" evidence="1">
    <location>
        <begin position="28"/>
        <end position="200"/>
    </location>
</feature>
<protein>
    <submittedName>
        <fullName evidence="2">Uncharacterized protein</fullName>
    </submittedName>
</protein>
<proteinExistence type="predicted"/>
<dbReference type="AlphaFoldDB" id="A0A1M5XJC2"/>
<keyword evidence="3" id="KW-1185">Reference proteome</keyword>
<dbReference type="EMBL" id="FQXP01000008">
    <property type="protein sequence ID" value="SHH99648.1"/>
    <property type="molecule type" value="Genomic_DNA"/>
</dbReference>
<sequence>MRKIIKLASIIMIASMLLMGCSKIESAESVVNEFFSKIQNIKIDEADEYIIKEDMPKDAELELIQGNDEGNYEKDGYEKFSKLLYGDLKYSIISSKENSDGDVIVTTEIETYNMLSAIDKFIERYTQVDYENYQKEENEKISQNDLKSIGNHIIKDVLNNEELVREKNTIDITLKRKLGVWKIEMSEPLFRIFSVGTLSY</sequence>
<dbReference type="RefSeq" id="WP_072832141.1">
    <property type="nucleotide sequence ID" value="NZ_FQXP01000008.1"/>
</dbReference>
<keyword evidence="1" id="KW-0732">Signal</keyword>
<accession>A0A1M5XJC2</accession>
<dbReference type="PROSITE" id="PS51257">
    <property type="entry name" value="PROKAR_LIPOPROTEIN"/>
    <property type="match status" value="1"/>
</dbReference>